<dbReference type="InterPro" id="IPR007138">
    <property type="entry name" value="ABM_dom"/>
</dbReference>
<keyword evidence="2" id="KW-0560">Oxidoreductase</keyword>
<comment type="caution">
    <text evidence="2">The sequence shown here is derived from an EMBL/GenBank/DDBJ whole genome shotgun (WGS) entry which is preliminary data.</text>
</comment>
<dbReference type="Proteomes" id="UP000620327">
    <property type="component" value="Unassembled WGS sequence"/>
</dbReference>
<dbReference type="RefSeq" id="WP_187014551.1">
    <property type="nucleotide sequence ID" value="NZ_JACOQI010000006.1"/>
</dbReference>
<feature type="domain" description="ABM" evidence="1">
    <location>
        <begin position="2"/>
        <end position="92"/>
    </location>
</feature>
<evidence type="ECO:0000313" key="2">
    <source>
        <dbReference type="EMBL" id="MBC5770260.1"/>
    </source>
</evidence>
<dbReference type="EMBL" id="JACOQI010000006">
    <property type="protein sequence ID" value="MBC5770260.1"/>
    <property type="molecule type" value="Genomic_DNA"/>
</dbReference>
<dbReference type="Gene3D" id="3.30.70.100">
    <property type="match status" value="1"/>
</dbReference>
<dbReference type="PROSITE" id="PS51725">
    <property type="entry name" value="ABM"/>
    <property type="match status" value="1"/>
</dbReference>
<dbReference type="InterPro" id="IPR011008">
    <property type="entry name" value="Dimeric_a/b-barrel"/>
</dbReference>
<protein>
    <submittedName>
        <fullName evidence="2">Antibiotic biosynthesis monooxygenase</fullName>
    </submittedName>
</protein>
<gene>
    <name evidence="2" type="ORF">H8Z83_07985</name>
</gene>
<dbReference type="AlphaFoldDB" id="A0A923MHP9"/>
<keyword evidence="3" id="KW-1185">Reference proteome</keyword>
<evidence type="ECO:0000313" key="3">
    <source>
        <dbReference type="Proteomes" id="UP000620327"/>
    </source>
</evidence>
<evidence type="ECO:0000259" key="1">
    <source>
        <dbReference type="PROSITE" id="PS51725"/>
    </source>
</evidence>
<dbReference type="SUPFAM" id="SSF54909">
    <property type="entry name" value="Dimeric alpha+beta barrel"/>
    <property type="match status" value="1"/>
</dbReference>
<accession>A0A923MHP9</accession>
<name>A0A923MHP9_9FIRM</name>
<keyword evidence="2" id="KW-0503">Monooxygenase</keyword>
<organism evidence="2 3">
    <name type="scientific">Dysosmobacter segnis</name>
    <dbReference type="NCBI Taxonomy" id="2763042"/>
    <lineage>
        <taxon>Bacteria</taxon>
        <taxon>Bacillati</taxon>
        <taxon>Bacillota</taxon>
        <taxon>Clostridia</taxon>
        <taxon>Eubacteriales</taxon>
        <taxon>Oscillospiraceae</taxon>
        <taxon>Dysosmobacter</taxon>
    </lineage>
</organism>
<dbReference type="GO" id="GO:0004497">
    <property type="term" value="F:monooxygenase activity"/>
    <property type="evidence" value="ECO:0007669"/>
    <property type="project" value="UniProtKB-KW"/>
</dbReference>
<reference evidence="2" key="1">
    <citation type="submission" date="2020-08" db="EMBL/GenBank/DDBJ databases">
        <title>Genome public.</title>
        <authorList>
            <person name="Liu C."/>
            <person name="Sun Q."/>
        </authorList>
    </citation>
    <scope>NUCLEOTIDE SEQUENCE</scope>
    <source>
        <strain evidence="2">BX15</strain>
    </source>
</reference>
<proteinExistence type="predicted"/>
<sequence length="94" mass="10892">MLTWNVTYHCKPGKREEFFKAISDLGVRACSIHETGNLKYDYFLDAQDPDALLLVETWQTPEDQQRHCGTETFAKLQALKTEFCDTVTIDKFND</sequence>
<dbReference type="Pfam" id="PF03992">
    <property type="entry name" value="ABM"/>
    <property type="match status" value="1"/>
</dbReference>